<protein>
    <recommendedName>
        <fullName evidence="4">DUF3278 domain-containing protein</fullName>
    </recommendedName>
</protein>
<gene>
    <name evidence="2" type="ORF">GWK09_09685</name>
</gene>
<sequence>MKNEELNQIWNRQGKGSSTITSSDIVAKAKKQRHGQFLVIGIISTTVVILLIYSFFFATRWNDFSLGLTLMISSLIFRIILEGITLYRKENLLIRLDHKSFKAYLRKHYRIRLGVNYVITPLCFAVYIAGFIKLLPFFKTAFSPGFYNYILISGILSLFFLAWIIARSVILEIRFLKHIQSN</sequence>
<dbReference type="AlphaFoldDB" id="A0A6P0UKN2"/>
<organism evidence="2 3">
    <name type="scientific">Muriicola jejuensis</name>
    <dbReference type="NCBI Taxonomy" id="504488"/>
    <lineage>
        <taxon>Bacteria</taxon>
        <taxon>Pseudomonadati</taxon>
        <taxon>Bacteroidota</taxon>
        <taxon>Flavobacteriia</taxon>
        <taxon>Flavobacteriales</taxon>
        <taxon>Flavobacteriaceae</taxon>
        <taxon>Muriicola</taxon>
    </lineage>
</organism>
<proteinExistence type="predicted"/>
<name>A0A6P0UKN2_9FLAO</name>
<keyword evidence="1" id="KW-0472">Membrane</keyword>
<keyword evidence="1" id="KW-1133">Transmembrane helix</keyword>
<reference evidence="2 3" key="1">
    <citation type="submission" date="2020-01" db="EMBL/GenBank/DDBJ databases">
        <title>Muriicola jejuensis KCTC 22299.</title>
        <authorList>
            <person name="Wang G."/>
        </authorList>
    </citation>
    <scope>NUCLEOTIDE SEQUENCE [LARGE SCALE GENOMIC DNA]</scope>
    <source>
        <strain evidence="2 3">KCTC 22299</strain>
    </source>
</reference>
<dbReference type="RefSeq" id="WP_163693128.1">
    <property type="nucleotide sequence ID" value="NZ_FXTW01000002.1"/>
</dbReference>
<comment type="caution">
    <text evidence="2">The sequence shown here is derived from an EMBL/GenBank/DDBJ whole genome shotgun (WGS) entry which is preliminary data.</text>
</comment>
<evidence type="ECO:0000313" key="3">
    <source>
        <dbReference type="Proteomes" id="UP000468443"/>
    </source>
</evidence>
<keyword evidence="1" id="KW-0812">Transmembrane</keyword>
<evidence type="ECO:0000313" key="2">
    <source>
        <dbReference type="EMBL" id="NER10786.1"/>
    </source>
</evidence>
<feature type="transmembrane region" description="Helical" evidence="1">
    <location>
        <begin position="146"/>
        <end position="166"/>
    </location>
</feature>
<accession>A0A6P0UKN2</accession>
<feature type="transmembrane region" description="Helical" evidence="1">
    <location>
        <begin position="64"/>
        <end position="88"/>
    </location>
</feature>
<dbReference type="EMBL" id="JAABOP010000002">
    <property type="protein sequence ID" value="NER10786.1"/>
    <property type="molecule type" value="Genomic_DNA"/>
</dbReference>
<evidence type="ECO:0008006" key="4">
    <source>
        <dbReference type="Google" id="ProtNLM"/>
    </source>
</evidence>
<feature type="transmembrane region" description="Helical" evidence="1">
    <location>
        <begin position="37"/>
        <end position="58"/>
    </location>
</feature>
<keyword evidence="3" id="KW-1185">Reference proteome</keyword>
<feature type="transmembrane region" description="Helical" evidence="1">
    <location>
        <begin position="109"/>
        <end position="134"/>
    </location>
</feature>
<evidence type="ECO:0000256" key="1">
    <source>
        <dbReference type="SAM" id="Phobius"/>
    </source>
</evidence>
<dbReference type="Proteomes" id="UP000468443">
    <property type="component" value="Unassembled WGS sequence"/>
</dbReference>